<accession>A0A024UR48</accession>
<evidence type="ECO:0000256" key="4">
    <source>
        <dbReference type="ARBA" id="ARBA00022989"/>
    </source>
</evidence>
<dbReference type="GO" id="GO:0016020">
    <property type="term" value="C:membrane"/>
    <property type="evidence" value="ECO:0007669"/>
    <property type="project" value="UniProtKB-SubCell"/>
</dbReference>
<sequence>MEQINVYRAKITARLERYEQLKELEKQTGVDKFYIFVAIALLAGVLLFVVGGAHLISNLVGFVYPAYMSFKALNTETSGDDTQWLTYWVVYSAFNLTEQITDTLLFWVPMYFFIKIAFLVWCYHPSTLGATTIYESLIKPNLAGHVNQIDGVLKQASDAAKKASSAANDAVKSATGKLN</sequence>
<dbReference type="Pfam" id="PF03134">
    <property type="entry name" value="TB2_DP1_HVA22"/>
    <property type="match status" value="1"/>
</dbReference>
<feature type="transmembrane region" description="Helical" evidence="7">
    <location>
        <begin position="104"/>
        <end position="123"/>
    </location>
</feature>
<comment type="subcellular location">
    <subcellularLocation>
        <location evidence="1 6">Membrane</location>
        <topology evidence="1 6">Multi-pass membrane protein</topology>
    </subcellularLocation>
</comment>
<dbReference type="GeneID" id="20077992"/>
<dbReference type="PANTHER" id="PTHR12300">
    <property type="entry name" value="HVA22-LIKE PROTEINS"/>
    <property type="match status" value="1"/>
</dbReference>
<keyword evidence="3 7" id="KW-0812">Transmembrane</keyword>
<keyword evidence="10" id="KW-1185">Reference proteome</keyword>
<dbReference type="EMBL" id="QUSY01000069">
    <property type="protein sequence ID" value="RHY33569.1"/>
    <property type="molecule type" value="Genomic_DNA"/>
</dbReference>
<dbReference type="STRING" id="157072.A0A024UR48"/>
<evidence type="ECO:0000256" key="1">
    <source>
        <dbReference type="ARBA" id="ARBA00004141"/>
    </source>
</evidence>
<dbReference type="PANTHER" id="PTHR12300:SF161">
    <property type="entry name" value="RECEPTOR EXPRESSION-ENHANCING PROTEIN"/>
    <property type="match status" value="1"/>
</dbReference>
<proteinExistence type="inferred from homology"/>
<evidence type="ECO:0000256" key="3">
    <source>
        <dbReference type="ARBA" id="ARBA00022692"/>
    </source>
</evidence>
<dbReference type="EMBL" id="KI913953">
    <property type="protein sequence ID" value="ETW08332.1"/>
    <property type="molecule type" value="Genomic_DNA"/>
</dbReference>
<evidence type="ECO:0000256" key="7">
    <source>
        <dbReference type="SAM" id="Phobius"/>
    </source>
</evidence>
<dbReference type="eggNOG" id="KOG1725">
    <property type="taxonomic scope" value="Eukaryota"/>
</dbReference>
<organism evidence="8">
    <name type="scientific">Aphanomyces invadans</name>
    <dbReference type="NCBI Taxonomy" id="157072"/>
    <lineage>
        <taxon>Eukaryota</taxon>
        <taxon>Sar</taxon>
        <taxon>Stramenopiles</taxon>
        <taxon>Oomycota</taxon>
        <taxon>Saprolegniomycetes</taxon>
        <taxon>Saprolegniales</taxon>
        <taxon>Verrucalvaceae</taxon>
        <taxon>Aphanomyces</taxon>
    </lineage>
</organism>
<dbReference type="Proteomes" id="UP000285060">
    <property type="component" value="Unassembled WGS sequence"/>
</dbReference>
<dbReference type="OrthoDB" id="10009287at2759"/>
<name>A0A024UR48_9STRA</name>
<evidence type="ECO:0000256" key="5">
    <source>
        <dbReference type="ARBA" id="ARBA00023136"/>
    </source>
</evidence>
<evidence type="ECO:0000313" key="10">
    <source>
        <dbReference type="Proteomes" id="UP000285060"/>
    </source>
</evidence>
<dbReference type="VEuPathDB" id="FungiDB:H310_00942"/>
<dbReference type="AlphaFoldDB" id="A0A024UR48"/>
<feature type="transmembrane region" description="Helical" evidence="7">
    <location>
        <begin position="33"/>
        <end position="56"/>
    </location>
</feature>
<evidence type="ECO:0000313" key="8">
    <source>
        <dbReference type="EMBL" id="ETW08332.1"/>
    </source>
</evidence>
<dbReference type="InterPro" id="IPR004345">
    <property type="entry name" value="TB2_DP1_HVA22"/>
</dbReference>
<evidence type="ECO:0000313" key="9">
    <source>
        <dbReference type="EMBL" id="RHY33569.1"/>
    </source>
</evidence>
<reference evidence="9 10" key="2">
    <citation type="submission" date="2018-08" db="EMBL/GenBank/DDBJ databases">
        <title>Aphanomyces genome sequencing and annotation.</title>
        <authorList>
            <person name="Minardi D."/>
            <person name="Oidtmann B."/>
            <person name="Van Der Giezen M."/>
            <person name="Studholme D.J."/>
        </authorList>
    </citation>
    <scope>NUCLEOTIDE SEQUENCE [LARGE SCALE GENOMIC DNA]</scope>
    <source>
        <strain evidence="9 10">NJM0002</strain>
    </source>
</reference>
<evidence type="ECO:0000256" key="2">
    <source>
        <dbReference type="ARBA" id="ARBA00008573"/>
    </source>
</evidence>
<dbReference type="RefSeq" id="XP_008862137.1">
    <property type="nucleotide sequence ID" value="XM_008863915.1"/>
</dbReference>
<comment type="similarity">
    <text evidence="2 6">Belongs to the DP1 family.</text>
</comment>
<gene>
    <name evidence="9" type="ORF">DYB32_001549</name>
    <name evidence="8" type="ORF">H310_00942</name>
</gene>
<keyword evidence="5 7" id="KW-0472">Membrane</keyword>
<protein>
    <recommendedName>
        <fullName evidence="11">Receptor expression-enhancing protein</fullName>
    </recommendedName>
</protein>
<keyword evidence="4 7" id="KW-1133">Transmembrane helix</keyword>
<evidence type="ECO:0008006" key="11">
    <source>
        <dbReference type="Google" id="ProtNLM"/>
    </source>
</evidence>
<reference evidence="8" key="1">
    <citation type="submission" date="2013-12" db="EMBL/GenBank/DDBJ databases">
        <title>The Genome Sequence of Aphanomyces invadans NJM9701.</title>
        <authorList>
            <consortium name="The Broad Institute Genomics Platform"/>
            <person name="Russ C."/>
            <person name="Tyler B."/>
            <person name="van West P."/>
            <person name="Dieguez-Uribeondo J."/>
            <person name="Young S.K."/>
            <person name="Zeng Q."/>
            <person name="Gargeya S."/>
            <person name="Fitzgerald M."/>
            <person name="Abouelleil A."/>
            <person name="Alvarado L."/>
            <person name="Chapman S.B."/>
            <person name="Gainer-Dewar J."/>
            <person name="Goldberg J."/>
            <person name="Griggs A."/>
            <person name="Gujja S."/>
            <person name="Hansen M."/>
            <person name="Howarth C."/>
            <person name="Imamovic A."/>
            <person name="Ireland A."/>
            <person name="Larimer J."/>
            <person name="McCowan C."/>
            <person name="Murphy C."/>
            <person name="Pearson M."/>
            <person name="Poon T.W."/>
            <person name="Priest M."/>
            <person name="Roberts A."/>
            <person name="Saif S."/>
            <person name="Shea T."/>
            <person name="Sykes S."/>
            <person name="Wortman J."/>
            <person name="Nusbaum C."/>
            <person name="Birren B."/>
        </authorList>
    </citation>
    <scope>NUCLEOTIDE SEQUENCE [LARGE SCALE GENOMIC DNA]</scope>
    <source>
        <strain evidence="8">NJM9701</strain>
    </source>
</reference>
<evidence type="ECO:0000256" key="6">
    <source>
        <dbReference type="RuleBase" id="RU362006"/>
    </source>
</evidence>